<protein>
    <submittedName>
        <fullName evidence="2">Uncharacterized protein</fullName>
    </submittedName>
</protein>
<accession>A0A1B0AC88</accession>
<organism evidence="2 3">
    <name type="scientific">Glossina pallidipes</name>
    <name type="common">Tsetse fly</name>
    <dbReference type="NCBI Taxonomy" id="7398"/>
    <lineage>
        <taxon>Eukaryota</taxon>
        <taxon>Metazoa</taxon>
        <taxon>Ecdysozoa</taxon>
        <taxon>Arthropoda</taxon>
        <taxon>Hexapoda</taxon>
        <taxon>Insecta</taxon>
        <taxon>Pterygota</taxon>
        <taxon>Neoptera</taxon>
        <taxon>Endopterygota</taxon>
        <taxon>Diptera</taxon>
        <taxon>Brachycera</taxon>
        <taxon>Muscomorpha</taxon>
        <taxon>Hippoboscoidea</taxon>
        <taxon>Glossinidae</taxon>
        <taxon>Glossina</taxon>
    </lineage>
</organism>
<sequence>MIKTPTNKKRYNVEYKIAFSSKEVSVGKTSDTMLFLRLMKSLLYNYLLIIVHKVYSVCHLDIKLAGSVGELLLGVVILEANFFTSIASLGYSDLFRITLRRLICNNNDAEGVEEN</sequence>
<dbReference type="AlphaFoldDB" id="A0A1B0AC88"/>
<evidence type="ECO:0000313" key="2">
    <source>
        <dbReference type="EnsemblMetazoa" id="GPAI040911-PA"/>
    </source>
</evidence>
<feature type="transmembrane region" description="Helical" evidence="1">
    <location>
        <begin position="43"/>
        <end position="65"/>
    </location>
</feature>
<keyword evidence="1" id="KW-0812">Transmembrane</keyword>
<dbReference type="EnsemblMetazoa" id="GPAI040911-RA">
    <property type="protein sequence ID" value="GPAI040911-PA"/>
    <property type="gene ID" value="GPAI040911"/>
</dbReference>
<keyword evidence="1" id="KW-1133">Transmembrane helix</keyword>
<keyword evidence="3" id="KW-1185">Reference proteome</keyword>
<dbReference type="VEuPathDB" id="VectorBase:GPAI040911"/>
<proteinExistence type="predicted"/>
<reference evidence="3" key="1">
    <citation type="submission" date="2014-03" db="EMBL/GenBank/DDBJ databases">
        <authorList>
            <person name="Aksoy S."/>
            <person name="Warren W."/>
            <person name="Wilson R.K."/>
        </authorList>
    </citation>
    <scope>NUCLEOTIDE SEQUENCE [LARGE SCALE GENOMIC DNA]</scope>
    <source>
        <strain evidence="3">IAEA</strain>
    </source>
</reference>
<dbReference type="Proteomes" id="UP000092445">
    <property type="component" value="Unassembled WGS sequence"/>
</dbReference>
<feature type="transmembrane region" description="Helical" evidence="1">
    <location>
        <begin position="71"/>
        <end position="91"/>
    </location>
</feature>
<keyword evidence="1" id="KW-0472">Membrane</keyword>
<reference evidence="2" key="2">
    <citation type="submission" date="2020-05" db="UniProtKB">
        <authorList>
            <consortium name="EnsemblMetazoa"/>
        </authorList>
    </citation>
    <scope>IDENTIFICATION</scope>
    <source>
        <strain evidence="2">IAEA</strain>
    </source>
</reference>
<evidence type="ECO:0000313" key="3">
    <source>
        <dbReference type="Proteomes" id="UP000092445"/>
    </source>
</evidence>
<evidence type="ECO:0000256" key="1">
    <source>
        <dbReference type="SAM" id="Phobius"/>
    </source>
</evidence>
<name>A0A1B0AC88_GLOPL</name>